<dbReference type="PANTHER" id="PTHR33087">
    <property type="entry name" value="OS07G0539200 PROTEIN"/>
    <property type="match status" value="1"/>
</dbReference>
<dbReference type="Proteomes" id="UP000019116">
    <property type="component" value="Chromosome 5D"/>
</dbReference>
<organism evidence="2">
    <name type="scientific">Triticum aestivum</name>
    <name type="common">Wheat</name>
    <dbReference type="NCBI Taxonomy" id="4565"/>
    <lineage>
        <taxon>Eukaryota</taxon>
        <taxon>Viridiplantae</taxon>
        <taxon>Streptophyta</taxon>
        <taxon>Embryophyta</taxon>
        <taxon>Tracheophyta</taxon>
        <taxon>Spermatophyta</taxon>
        <taxon>Magnoliopsida</taxon>
        <taxon>Liliopsida</taxon>
        <taxon>Poales</taxon>
        <taxon>Poaceae</taxon>
        <taxon>BOP clade</taxon>
        <taxon>Pooideae</taxon>
        <taxon>Triticodae</taxon>
        <taxon>Triticeae</taxon>
        <taxon>Triticinae</taxon>
        <taxon>Triticum</taxon>
    </lineage>
</organism>
<feature type="compositionally biased region" description="Basic and acidic residues" evidence="1">
    <location>
        <begin position="224"/>
        <end position="256"/>
    </location>
</feature>
<proteinExistence type="predicted"/>
<dbReference type="Gramene" id="TraesCS5D03G0459900.1">
    <property type="protein sequence ID" value="TraesCS5D03G0459900.1.CDS"/>
    <property type="gene ID" value="TraesCS5D03G0459900"/>
</dbReference>
<protein>
    <recommendedName>
        <fullName evidence="4">DUF4283 domain-containing protein</fullName>
    </recommendedName>
</protein>
<evidence type="ECO:0000313" key="2">
    <source>
        <dbReference type="EnsemblPlants" id="TraesCS5D02G193900.1"/>
    </source>
</evidence>
<evidence type="ECO:0008006" key="4">
    <source>
        <dbReference type="Google" id="ProtNLM"/>
    </source>
</evidence>
<evidence type="ECO:0000313" key="3">
    <source>
        <dbReference type="Proteomes" id="UP000019116"/>
    </source>
</evidence>
<evidence type="ECO:0000256" key="1">
    <source>
        <dbReference type="SAM" id="MobiDB-lite"/>
    </source>
</evidence>
<feature type="region of interest" description="Disordered" evidence="1">
    <location>
        <begin position="319"/>
        <end position="356"/>
    </location>
</feature>
<feature type="region of interest" description="Disordered" evidence="1">
    <location>
        <begin position="208"/>
        <end position="278"/>
    </location>
</feature>
<accession>A0A3B6MS87</accession>
<keyword evidence="3" id="KW-1185">Reference proteome</keyword>
<dbReference type="EnsemblPlants" id="TraesCS5D02G193900.1">
    <property type="protein sequence ID" value="TraesCS5D02G193900.1"/>
    <property type="gene ID" value="TraesCS5D02G193900"/>
</dbReference>
<dbReference type="OrthoDB" id="682567at2759"/>
<dbReference type="PANTHER" id="PTHR33087:SF42">
    <property type="entry name" value="DUF4283 DOMAIN-CONTAINING PROTEIN"/>
    <property type="match status" value="1"/>
</dbReference>
<dbReference type="InterPro" id="IPR053253">
    <property type="entry name" value="Sex_diff_modulator"/>
</dbReference>
<dbReference type="OMA" id="VEPASKM"/>
<dbReference type="Gramene" id="TraesCS5D02G193900.1">
    <property type="protein sequence ID" value="TraesCS5D02G193900.1"/>
    <property type="gene ID" value="TraesCS5D02G193900"/>
</dbReference>
<dbReference type="AlphaFoldDB" id="A0A3B6MS87"/>
<reference evidence="2" key="2">
    <citation type="submission" date="2018-10" db="UniProtKB">
        <authorList>
            <consortium name="EnsemblPlants"/>
        </authorList>
    </citation>
    <scope>IDENTIFICATION</scope>
</reference>
<reference evidence="2" key="1">
    <citation type="submission" date="2018-08" db="EMBL/GenBank/DDBJ databases">
        <authorList>
            <person name="Rossello M."/>
        </authorList>
    </citation>
    <scope>NUCLEOTIDE SEQUENCE [LARGE SCALE GENOMIC DNA]</scope>
    <source>
        <strain evidence="2">cv. Chinese Spring</strain>
    </source>
</reference>
<sequence length="510" mass="55445">MLQEATVLEAHAVVAWPDRDLRASTQEVAAAFVKELGVLEPDISVVRHYPEAFLVRFYHQHHCTNAIGRREIPFGATKLQIRQWRLEAHAEHVDHRHHVRLCLEGLPLHAWEEQPIATAIGSACSVDYVEPASKMKTATEVLAVWAWTSSPANVPRVSWVTLPGRNGGEPIFGRRGLEHRVIVHLSIHEDPTQGPNIVSQGYDYRMGIVDGETKPRDRRRRISRPVDPHRRDRDDDRDRDRRRDDDGRRGRNRDFGRGGGEPKSVAVSPAGPGTVTRGATMAATVTPVVAVEAMGGAGKECLHHACLQGALLCSPARMATPSPAGSRPPGFEASPTPPLLSSMTPRRTPPLMPGAAMVESSIPTGLEALFQPRQQPLLPSPASSPVKAPTRRRKTLAGMHITTNGGFSLRRNSARIMARGAGFATAMAKEAQGLLCRSIGIVQDGEDITDKTLKAFEDQFKEQLPEAVMAALRGLFKVDDVVAGEVEEALINHGGEAAIDHEATATAPSA</sequence>
<name>A0A3B6MS87_WHEAT</name>